<comment type="caution">
    <text evidence="2">The sequence shown here is derived from an EMBL/GenBank/DDBJ whole genome shotgun (WGS) entry which is preliminary data.</text>
</comment>
<evidence type="ECO:0000256" key="1">
    <source>
        <dbReference type="SAM" id="MobiDB-lite"/>
    </source>
</evidence>
<evidence type="ECO:0000313" key="3">
    <source>
        <dbReference type="Proteomes" id="UP001054837"/>
    </source>
</evidence>
<keyword evidence="3" id="KW-1185">Reference proteome</keyword>
<sequence>MTHWKLGILAESHVVEMKSAVMRFVKPSDDAMNEQLRIGVHRAQKGPQHFRQNSTLRYLAQLKRKKHVIIQADIATKRKTVVKEDKFPHNDAPVMRSRKSSRHTDMKMAAKN</sequence>
<organism evidence="2 3">
    <name type="scientific">Caerostris darwini</name>
    <dbReference type="NCBI Taxonomy" id="1538125"/>
    <lineage>
        <taxon>Eukaryota</taxon>
        <taxon>Metazoa</taxon>
        <taxon>Ecdysozoa</taxon>
        <taxon>Arthropoda</taxon>
        <taxon>Chelicerata</taxon>
        <taxon>Arachnida</taxon>
        <taxon>Araneae</taxon>
        <taxon>Araneomorphae</taxon>
        <taxon>Entelegynae</taxon>
        <taxon>Araneoidea</taxon>
        <taxon>Araneidae</taxon>
        <taxon>Caerostris</taxon>
    </lineage>
</organism>
<evidence type="ECO:0000313" key="2">
    <source>
        <dbReference type="EMBL" id="GIY15987.1"/>
    </source>
</evidence>
<accession>A0AAV4R712</accession>
<feature type="compositionally biased region" description="Basic and acidic residues" evidence="1">
    <location>
        <begin position="102"/>
        <end position="112"/>
    </location>
</feature>
<dbReference type="AlphaFoldDB" id="A0AAV4R712"/>
<dbReference type="EMBL" id="BPLQ01005619">
    <property type="protein sequence ID" value="GIY15987.1"/>
    <property type="molecule type" value="Genomic_DNA"/>
</dbReference>
<feature type="region of interest" description="Disordered" evidence="1">
    <location>
        <begin position="84"/>
        <end position="112"/>
    </location>
</feature>
<proteinExistence type="predicted"/>
<name>A0AAV4R712_9ARAC</name>
<gene>
    <name evidence="2" type="ORF">CDAR_576961</name>
</gene>
<dbReference type="Proteomes" id="UP001054837">
    <property type="component" value="Unassembled WGS sequence"/>
</dbReference>
<protein>
    <submittedName>
        <fullName evidence="2">Uncharacterized protein</fullName>
    </submittedName>
</protein>
<reference evidence="2 3" key="1">
    <citation type="submission" date="2021-06" db="EMBL/GenBank/DDBJ databases">
        <title>Caerostris darwini draft genome.</title>
        <authorList>
            <person name="Kono N."/>
            <person name="Arakawa K."/>
        </authorList>
    </citation>
    <scope>NUCLEOTIDE SEQUENCE [LARGE SCALE GENOMIC DNA]</scope>
</reference>